<dbReference type="Gene3D" id="3.50.30.30">
    <property type="match status" value="1"/>
</dbReference>
<evidence type="ECO:0000256" key="6">
    <source>
        <dbReference type="ARBA" id="ARBA00022525"/>
    </source>
</evidence>
<dbReference type="GO" id="GO:0005764">
    <property type="term" value="C:lysosome"/>
    <property type="evidence" value="ECO:0007669"/>
    <property type="project" value="UniProtKB-SubCell"/>
</dbReference>
<evidence type="ECO:0000256" key="9">
    <source>
        <dbReference type="ARBA" id="ARBA00022723"/>
    </source>
</evidence>
<dbReference type="AlphaFoldDB" id="A0A941I9T9"/>
<feature type="domain" description="Peptidase M28" evidence="22">
    <location>
        <begin position="278"/>
        <end position="463"/>
    </location>
</feature>
<dbReference type="Gene3D" id="3.40.630.10">
    <property type="entry name" value="Zn peptidases"/>
    <property type="match status" value="1"/>
</dbReference>
<dbReference type="SUPFAM" id="SSF53187">
    <property type="entry name" value="Zn-dependent exopeptidases"/>
    <property type="match status" value="1"/>
</dbReference>
<keyword evidence="10 21" id="KW-0732">Signal</keyword>
<comment type="subunit">
    <text evidence="19">Homodimer. The monomeric form is inactive while the homodimer is active.</text>
</comment>
<comment type="caution">
    <text evidence="23">The sequence shown here is derived from an EMBL/GenBank/DDBJ whole genome shotgun (WGS) entry which is preliminary data.</text>
</comment>
<evidence type="ECO:0000313" key="23">
    <source>
        <dbReference type="EMBL" id="MBR7784163.1"/>
    </source>
</evidence>
<dbReference type="GO" id="GO:0006508">
    <property type="term" value="P:proteolysis"/>
    <property type="evidence" value="ECO:0007669"/>
    <property type="project" value="UniProtKB-KW"/>
</dbReference>
<keyword evidence="9" id="KW-0479">Metal-binding</keyword>
<evidence type="ECO:0000256" key="17">
    <source>
        <dbReference type="ARBA" id="ARBA00023180"/>
    </source>
</evidence>
<feature type="signal peptide" evidence="21">
    <location>
        <begin position="1"/>
        <end position="31"/>
    </location>
</feature>
<evidence type="ECO:0000256" key="8">
    <source>
        <dbReference type="ARBA" id="ARBA00022670"/>
    </source>
</evidence>
<gene>
    <name evidence="23" type="ORF">KDM89_18605</name>
</gene>
<evidence type="ECO:0000256" key="13">
    <source>
        <dbReference type="ARBA" id="ARBA00022833"/>
    </source>
</evidence>
<evidence type="ECO:0000256" key="21">
    <source>
        <dbReference type="SAM" id="SignalP"/>
    </source>
</evidence>
<dbReference type="GO" id="GO:0070573">
    <property type="term" value="F:metallodipeptidase activity"/>
    <property type="evidence" value="ECO:0007669"/>
    <property type="project" value="InterPro"/>
</dbReference>
<keyword evidence="7" id="KW-0121">Carboxypeptidase</keyword>
<keyword evidence="18" id="KW-0458">Lysosome</keyword>
<keyword evidence="13" id="KW-0862">Zinc</keyword>
<dbReference type="Pfam" id="PF04389">
    <property type="entry name" value="Peptidase_M28"/>
    <property type="match status" value="1"/>
</dbReference>
<keyword evidence="11" id="KW-0378">Hydrolase</keyword>
<evidence type="ECO:0000256" key="10">
    <source>
        <dbReference type="ARBA" id="ARBA00022729"/>
    </source>
</evidence>
<dbReference type="PROSITE" id="PS51318">
    <property type="entry name" value="TAT"/>
    <property type="match status" value="1"/>
</dbReference>
<dbReference type="GO" id="GO:0005576">
    <property type="term" value="C:extracellular region"/>
    <property type="evidence" value="ECO:0007669"/>
    <property type="project" value="UniProtKB-SubCell"/>
</dbReference>
<dbReference type="EMBL" id="JAGSPN010000019">
    <property type="protein sequence ID" value="MBR7784163.1"/>
    <property type="molecule type" value="Genomic_DNA"/>
</dbReference>
<dbReference type="InterPro" id="IPR007484">
    <property type="entry name" value="Peptidase_M28"/>
</dbReference>
<comment type="subcellular location">
    <subcellularLocation>
        <location evidence="1">Endoplasmic reticulum</location>
    </subcellularLocation>
    <subcellularLocation>
        <location evidence="3">Golgi apparatus</location>
    </subcellularLocation>
    <subcellularLocation>
        <location evidence="2">Lysosome</location>
    </subcellularLocation>
    <subcellularLocation>
        <location evidence="4">Secreted</location>
    </subcellularLocation>
</comment>
<sequence>MTRTPFTRRRLLQSLSAGLALGPLASLSALAQKPVPPAPPSLRGLFTADEMHSAHQLRELALRDNRSYEMLERLTTEVGARLAGSEADLRAVNWAVDFMQSLKLDKVWKEPVQYPVWERISESASVISPFPHKLQITALGHSISTPEQGIQADILRVADLAALKALPAGAAQGKIVFIDHKLRKSSEYGDVASGRSRGASEAARKGAVALIIRSVGTDSHRLPHTGVMHYDDGAPQIPAAAMSNPDADLLNRMLQRGQPVRLDLRLQTRSAPDFTSYNVIGEWRGTELPDEYVLIGGHLDSWDPGTGALDDGAGCMITAGALDCLVRRGIRPRRSIRLVFYANEEQGLLGGKAYHAAHQQEISRIQAASEADSGQGPVKRLRSYVRPEALGIVRQMQEVLAPLGVAAGGNDGHPGPDMGVLRDAGAASFSLDMQADDYFDYHHTADDTFDKVEPARIRQSCAVYAVFAWMAAQSPLHFGSGPALKKS</sequence>
<evidence type="ECO:0000256" key="4">
    <source>
        <dbReference type="ARBA" id="ARBA00004613"/>
    </source>
</evidence>
<name>A0A941I9T9_9BURK</name>
<keyword evidence="6" id="KW-0964">Secreted</keyword>
<keyword evidence="16" id="KW-0865">Zymogen</keyword>
<evidence type="ECO:0000256" key="3">
    <source>
        <dbReference type="ARBA" id="ARBA00004555"/>
    </source>
</evidence>
<reference evidence="23" key="1">
    <citation type="submission" date="2021-04" db="EMBL/GenBank/DDBJ databases">
        <title>novel species isolated from subtropical streams in China.</title>
        <authorList>
            <person name="Lu H."/>
        </authorList>
    </citation>
    <scope>NUCLEOTIDE SEQUENCE</scope>
    <source>
        <strain evidence="23">LFS511W</strain>
    </source>
</reference>
<evidence type="ECO:0000256" key="2">
    <source>
        <dbReference type="ARBA" id="ARBA00004371"/>
    </source>
</evidence>
<evidence type="ECO:0000256" key="1">
    <source>
        <dbReference type="ARBA" id="ARBA00004240"/>
    </source>
</evidence>
<dbReference type="RefSeq" id="WP_212689428.1">
    <property type="nucleotide sequence ID" value="NZ_JAGSPN010000019.1"/>
</dbReference>
<evidence type="ECO:0000256" key="15">
    <source>
        <dbReference type="ARBA" id="ARBA00023049"/>
    </source>
</evidence>
<dbReference type="GO" id="GO:0004180">
    <property type="term" value="F:carboxypeptidase activity"/>
    <property type="evidence" value="ECO:0007669"/>
    <property type="project" value="UniProtKB-KW"/>
</dbReference>
<keyword evidence="24" id="KW-1185">Reference proteome</keyword>
<dbReference type="PANTHER" id="PTHR12053">
    <property type="entry name" value="PROTEASE FAMILY M28 PLASMA GLUTAMATE CARBOXYPEPTIDASE-RELATED"/>
    <property type="match status" value="1"/>
</dbReference>
<evidence type="ECO:0000259" key="22">
    <source>
        <dbReference type="Pfam" id="PF04389"/>
    </source>
</evidence>
<evidence type="ECO:0000256" key="7">
    <source>
        <dbReference type="ARBA" id="ARBA00022645"/>
    </source>
</evidence>
<keyword evidence="15" id="KW-0482">Metalloprotease</keyword>
<evidence type="ECO:0000313" key="24">
    <source>
        <dbReference type="Proteomes" id="UP000680067"/>
    </source>
</evidence>
<evidence type="ECO:0000256" key="19">
    <source>
        <dbReference type="ARBA" id="ARBA00025833"/>
    </source>
</evidence>
<dbReference type="Proteomes" id="UP000680067">
    <property type="component" value="Unassembled WGS sequence"/>
</dbReference>
<evidence type="ECO:0000256" key="11">
    <source>
        <dbReference type="ARBA" id="ARBA00022801"/>
    </source>
</evidence>
<feature type="chain" id="PRO_5037061228" description="Carboxypeptidase Q" evidence="21">
    <location>
        <begin position="32"/>
        <end position="487"/>
    </location>
</feature>
<keyword evidence="8" id="KW-0645">Protease</keyword>
<keyword evidence="17" id="KW-0325">Glycoprotein</keyword>
<protein>
    <recommendedName>
        <fullName evidence="5">Carboxypeptidase Q</fullName>
    </recommendedName>
    <alternativeName>
        <fullName evidence="20">Plasma glutamate carboxypeptidase</fullName>
    </alternativeName>
</protein>
<evidence type="ECO:0000256" key="12">
    <source>
        <dbReference type="ARBA" id="ARBA00022824"/>
    </source>
</evidence>
<evidence type="ECO:0000256" key="20">
    <source>
        <dbReference type="ARBA" id="ARBA00033328"/>
    </source>
</evidence>
<evidence type="ECO:0000256" key="18">
    <source>
        <dbReference type="ARBA" id="ARBA00023228"/>
    </source>
</evidence>
<keyword evidence="14" id="KW-0333">Golgi apparatus</keyword>
<evidence type="ECO:0000256" key="14">
    <source>
        <dbReference type="ARBA" id="ARBA00023034"/>
    </source>
</evidence>
<organism evidence="23 24">
    <name type="scientific">Undibacterium luofuense</name>
    <dbReference type="NCBI Taxonomy" id="2828733"/>
    <lineage>
        <taxon>Bacteria</taxon>
        <taxon>Pseudomonadati</taxon>
        <taxon>Pseudomonadota</taxon>
        <taxon>Betaproteobacteria</taxon>
        <taxon>Burkholderiales</taxon>
        <taxon>Oxalobacteraceae</taxon>
        <taxon>Undibacterium</taxon>
    </lineage>
</organism>
<dbReference type="PANTHER" id="PTHR12053:SF3">
    <property type="entry name" value="CARBOXYPEPTIDASE Q"/>
    <property type="match status" value="1"/>
</dbReference>
<evidence type="ECO:0000256" key="5">
    <source>
        <dbReference type="ARBA" id="ARBA00014116"/>
    </source>
</evidence>
<accession>A0A941I9T9</accession>
<dbReference type="InterPro" id="IPR006311">
    <property type="entry name" value="TAT_signal"/>
</dbReference>
<keyword evidence="12" id="KW-0256">Endoplasmic reticulum</keyword>
<dbReference type="GO" id="GO:0046872">
    <property type="term" value="F:metal ion binding"/>
    <property type="evidence" value="ECO:0007669"/>
    <property type="project" value="UniProtKB-KW"/>
</dbReference>
<proteinExistence type="predicted"/>
<dbReference type="InterPro" id="IPR039866">
    <property type="entry name" value="CPQ"/>
</dbReference>
<evidence type="ECO:0000256" key="16">
    <source>
        <dbReference type="ARBA" id="ARBA00023145"/>
    </source>
</evidence>